<sequence length="85" mass="9762">MQRLVTRQDLNVKSYYKKLVNLLKKIKLASNSKALKTTFGAAQVLTALATSFHALKPFKVLASVIASCFYNRDRWLETLHHQNIR</sequence>
<comment type="caution">
    <text evidence="1">The sequence shown here is derived from an EMBL/GenBank/DDBJ whole genome shotgun (WGS) entry which is preliminary data.</text>
</comment>
<evidence type="ECO:0000313" key="1">
    <source>
        <dbReference type="EMBL" id="KAJ0191893.1"/>
    </source>
</evidence>
<proteinExistence type="predicted"/>
<gene>
    <name evidence="1" type="ORF">LSAT_V11C800401370</name>
</gene>
<keyword evidence="2" id="KW-1185">Reference proteome</keyword>
<name>A0A9R1UR05_LACSA</name>
<evidence type="ECO:0000313" key="2">
    <source>
        <dbReference type="Proteomes" id="UP000235145"/>
    </source>
</evidence>
<dbReference type="Proteomes" id="UP000235145">
    <property type="component" value="Unassembled WGS sequence"/>
</dbReference>
<reference evidence="1 2" key="1">
    <citation type="journal article" date="2017" name="Nat. Commun.">
        <title>Genome assembly with in vitro proximity ligation data and whole-genome triplication in lettuce.</title>
        <authorList>
            <person name="Reyes-Chin-Wo S."/>
            <person name="Wang Z."/>
            <person name="Yang X."/>
            <person name="Kozik A."/>
            <person name="Arikit S."/>
            <person name="Song C."/>
            <person name="Xia L."/>
            <person name="Froenicke L."/>
            <person name="Lavelle D.O."/>
            <person name="Truco M.J."/>
            <person name="Xia R."/>
            <person name="Zhu S."/>
            <person name="Xu C."/>
            <person name="Xu H."/>
            <person name="Xu X."/>
            <person name="Cox K."/>
            <person name="Korf I."/>
            <person name="Meyers B.C."/>
            <person name="Michelmore R.W."/>
        </authorList>
    </citation>
    <scope>NUCLEOTIDE SEQUENCE [LARGE SCALE GENOMIC DNA]</scope>
    <source>
        <strain evidence="2">cv. Salinas</strain>
        <tissue evidence="1">Seedlings</tissue>
    </source>
</reference>
<dbReference type="AlphaFoldDB" id="A0A9R1UR05"/>
<protein>
    <submittedName>
        <fullName evidence="1">Uncharacterized protein</fullName>
    </submittedName>
</protein>
<accession>A0A9R1UR05</accession>
<organism evidence="1 2">
    <name type="scientific">Lactuca sativa</name>
    <name type="common">Garden lettuce</name>
    <dbReference type="NCBI Taxonomy" id="4236"/>
    <lineage>
        <taxon>Eukaryota</taxon>
        <taxon>Viridiplantae</taxon>
        <taxon>Streptophyta</taxon>
        <taxon>Embryophyta</taxon>
        <taxon>Tracheophyta</taxon>
        <taxon>Spermatophyta</taxon>
        <taxon>Magnoliopsida</taxon>
        <taxon>eudicotyledons</taxon>
        <taxon>Gunneridae</taxon>
        <taxon>Pentapetalae</taxon>
        <taxon>asterids</taxon>
        <taxon>campanulids</taxon>
        <taxon>Asterales</taxon>
        <taxon>Asteraceae</taxon>
        <taxon>Cichorioideae</taxon>
        <taxon>Cichorieae</taxon>
        <taxon>Lactucinae</taxon>
        <taxon>Lactuca</taxon>
    </lineage>
</organism>
<dbReference type="EMBL" id="NBSK02000008">
    <property type="protein sequence ID" value="KAJ0191893.1"/>
    <property type="molecule type" value="Genomic_DNA"/>
</dbReference>